<dbReference type="PANTHER" id="PTHR21245">
    <property type="entry name" value="HETEROGENEOUS NUCLEAR RIBONUCLEOPROTEIN"/>
    <property type="match status" value="1"/>
</dbReference>
<evidence type="ECO:0000256" key="3">
    <source>
        <dbReference type="ARBA" id="ARBA00030780"/>
    </source>
</evidence>
<gene>
    <name evidence="6" type="ORF">G2W53_018461</name>
</gene>
<comment type="caution">
    <text evidence="6">The sequence shown here is derived from an EMBL/GenBank/DDBJ whole genome shotgun (WGS) entry which is preliminary data.</text>
</comment>
<dbReference type="PROSITE" id="PS50102">
    <property type="entry name" value="RRM"/>
    <property type="match status" value="1"/>
</dbReference>
<dbReference type="Gene3D" id="3.30.70.330">
    <property type="match status" value="1"/>
</dbReference>
<dbReference type="Proteomes" id="UP000634136">
    <property type="component" value="Unassembled WGS sequence"/>
</dbReference>
<keyword evidence="7" id="KW-1185">Reference proteome</keyword>
<dbReference type="InterPro" id="IPR039157">
    <property type="entry name" value="RBM18_RRM"/>
</dbReference>
<evidence type="ECO:0000256" key="2">
    <source>
        <dbReference type="ARBA" id="ARBA00022884"/>
    </source>
</evidence>
<dbReference type="SMART" id="SM00360">
    <property type="entry name" value="RRM"/>
    <property type="match status" value="1"/>
</dbReference>
<dbReference type="CDD" id="cd12355">
    <property type="entry name" value="RRM_RBM18"/>
    <property type="match status" value="1"/>
</dbReference>
<sequence>MASDGRAATVSDDRAATVLDGQVLSLSCELLKNMKDPNACVDDKSESRLYIGNLDLRITEATLIKMFSPFGKIVSEDFLLHTRGPKRGEPRGFAFIQYSSKEEAELAKEKMHGRLACGRPLVVRLASEKYLFETADNSSKAVEGKKMHLSGGGLGQTSRSAKIAAIKSKLKSLEEESSRSKKQKLTDDIS</sequence>
<evidence type="ECO:0000256" key="1">
    <source>
        <dbReference type="ARBA" id="ARBA00021141"/>
    </source>
</evidence>
<dbReference type="InterPro" id="IPR000504">
    <property type="entry name" value="RRM_dom"/>
</dbReference>
<dbReference type="OrthoDB" id="6730379at2759"/>
<dbReference type="EMBL" id="JAAIUW010000006">
    <property type="protein sequence ID" value="KAF7827297.1"/>
    <property type="molecule type" value="Genomic_DNA"/>
</dbReference>
<evidence type="ECO:0000313" key="6">
    <source>
        <dbReference type="EMBL" id="KAF7827297.1"/>
    </source>
</evidence>
<organism evidence="6 7">
    <name type="scientific">Senna tora</name>
    <dbReference type="NCBI Taxonomy" id="362788"/>
    <lineage>
        <taxon>Eukaryota</taxon>
        <taxon>Viridiplantae</taxon>
        <taxon>Streptophyta</taxon>
        <taxon>Embryophyta</taxon>
        <taxon>Tracheophyta</taxon>
        <taxon>Spermatophyta</taxon>
        <taxon>Magnoliopsida</taxon>
        <taxon>eudicotyledons</taxon>
        <taxon>Gunneridae</taxon>
        <taxon>Pentapetalae</taxon>
        <taxon>rosids</taxon>
        <taxon>fabids</taxon>
        <taxon>Fabales</taxon>
        <taxon>Fabaceae</taxon>
        <taxon>Caesalpinioideae</taxon>
        <taxon>Cassia clade</taxon>
        <taxon>Senna</taxon>
    </lineage>
</organism>
<protein>
    <recommendedName>
        <fullName evidence="1">Probable RNA-binding protein 18</fullName>
    </recommendedName>
    <alternativeName>
        <fullName evidence="3">RNA-binding motif protein 18</fullName>
    </alternativeName>
</protein>
<proteinExistence type="predicted"/>
<evidence type="ECO:0000259" key="5">
    <source>
        <dbReference type="PROSITE" id="PS50102"/>
    </source>
</evidence>
<dbReference type="AlphaFoldDB" id="A0A834TSL0"/>
<accession>A0A834TSL0</accession>
<dbReference type="Pfam" id="PF00076">
    <property type="entry name" value="RRM_1"/>
    <property type="match status" value="1"/>
</dbReference>
<dbReference type="InterPro" id="IPR035979">
    <property type="entry name" value="RBD_domain_sf"/>
</dbReference>
<name>A0A834TSL0_9FABA</name>
<evidence type="ECO:0000256" key="4">
    <source>
        <dbReference type="PROSITE-ProRule" id="PRU00176"/>
    </source>
</evidence>
<reference evidence="6" key="1">
    <citation type="submission" date="2020-09" db="EMBL/GenBank/DDBJ databases">
        <title>Genome-Enabled Discovery of Anthraquinone Biosynthesis in Senna tora.</title>
        <authorList>
            <person name="Kang S.-H."/>
            <person name="Pandey R.P."/>
            <person name="Lee C.-M."/>
            <person name="Sim J.-S."/>
            <person name="Jeong J.-T."/>
            <person name="Choi B.-S."/>
            <person name="Jung M."/>
            <person name="Ginzburg D."/>
            <person name="Zhao K."/>
            <person name="Won S.Y."/>
            <person name="Oh T.-J."/>
            <person name="Yu Y."/>
            <person name="Kim N.-H."/>
            <person name="Lee O.R."/>
            <person name="Lee T.-H."/>
            <person name="Bashyal P."/>
            <person name="Kim T.-S."/>
            <person name="Lee W.-H."/>
            <person name="Kawkins C."/>
            <person name="Kim C.-K."/>
            <person name="Kim J.S."/>
            <person name="Ahn B.O."/>
            <person name="Rhee S.Y."/>
            <person name="Sohng J.K."/>
        </authorList>
    </citation>
    <scope>NUCLEOTIDE SEQUENCE</scope>
    <source>
        <tissue evidence="6">Leaf</tissue>
    </source>
</reference>
<dbReference type="InterPro" id="IPR012677">
    <property type="entry name" value="Nucleotide-bd_a/b_plait_sf"/>
</dbReference>
<keyword evidence="2 4" id="KW-0694">RNA-binding</keyword>
<feature type="domain" description="RRM" evidence="5">
    <location>
        <begin position="47"/>
        <end position="128"/>
    </location>
</feature>
<evidence type="ECO:0000313" key="7">
    <source>
        <dbReference type="Proteomes" id="UP000634136"/>
    </source>
</evidence>
<dbReference type="GO" id="GO:0003723">
    <property type="term" value="F:RNA binding"/>
    <property type="evidence" value="ECO:0007669"/>
    <property type="project" value="UniProtKB-UniRule"/>
</dbReference>
<dbReference type="SUPFAM" id="SSF54928">
    <property type="entry name" value="RNA-binding domain, RBD"/>
    <property type="match status" value="1"/>
</dbReference>